<dbReference type="AlphaFoldDB" id="A0AAE1J1D9"/>
<dbReference type="PANTHER" id="PTHR11088:SF86">
    <property type="entry name" value="ADENYLATE ISOPENTENYLTRANSFERASE 4-RELATED"/>
    <property type="match status" value="1"/>
</dbReference>
<dbReference type="SUPFAM" id="SSF52540">
    <property type="entry name" value="P-loop containing nucleoside triphosphate hydrolases"/>
    <property type="match status" value="1"/>
</dbReference>
<dbReference type="Proteomes" id="UP001293593">
    <property type="component" value="Unassembled WGS sequence"/>
</dbReference>
<dbReference type="InterPro" id="IPR039657">
    <property type="entry name" value="Dimethylallyltransferase"/>
</dbReference>
<sequence length="155" mass="17117">MDADSAYHCHCGKEKVVVIMVATGCGKSRLSIDLANRCACSEIIINADKMQLYRGLDMVTNKIPLNERNSVPHHLLGDVDPANGEFTAWDFCSAAGSIISNITSRKKLPIVVGWSNTLIHDLVVDQFDPAINVFDDEGWLSSSILLELRYNCCFL</sequence>
<evidence type="ECO:0000313" key="6">
    <source>
        <dbReference type="EMBL" id="KAK4260836.1"/>
    </source>
</evidence>
<organism evidence="6 7">
    <name type="scientific">Acacia crassicarpa</name>
    <name type="common">northern wattle</name>
    <dbReference type="NCBI Taxonomy" id="499986"/>
    <lineage>
        <taxon>Eukaryota</taxon>
        <taxon>Viridiplantae</taxon>
        <taxon>Streptophyta</taxon>
        <taxon>Embryophyta</taxon>
        <taxon>Tracheophyta</taxon>
        <taxon>Spermatophyta</taxon>
        <taxon>Magnoliopsida</taxon>
        <taxon>eudicotyledons</taxon>
        <taxon>Gunneridae</taxon>
        <taxon>Pentapetalae</taxon>
        <taxon>rosids</taxon>
        <taxon>fabids</taxon>
        <taxon>Fabales</taxon>
        <taxon>Fabaceae</taxon>
        <taxon>Caesalpinioideae</taxon>
        <taxon>mimosoid clade</taxon>
        <taxon>Acacieae</taxon>
        <taxon>Acacia</taxon>
    </lineage>
</organism>
<reference evidence="6" key="1">
    <citation type="submission" date="2023-10" db="EMBL/GenBank/DDBJ databases">
        <title>Chromosome-level genome of the transformable northern wattle, Acacia crassicarpa.</title>
        <authorList>
            <person name="Massaro I."/>
            <person name="Sinha N.R."/>
            <person name="Poethig S."/>
            <person name="Leichty A.R."/>
        </authorList>
    </citation>
    <scope>NUCLEOTIDE SEQUENCE</scope>
    <source>
        <strain evidence="6">Acra3RX</strain>
        <tissue evidence="6">Leaf</tissue>
    </source>
</reference>
<keyword evidence="4" id="KW-0547">Nucleotide-binding</keyword>
<evidence type="ECO:0000256" key="2">
    <source>
        <dbReference type="ARBA" id="ARBA00022679"/>
    </source>
</evidence>
<accession>A0AAE1J1D9</accession>
<dbReference type="Pfam" id="PF01715">
    <property type="entry name" value="IPPT"/>
    <property type="match status" value="1"/>
</dbReference>
<keyword evidence="7" id="KW-1185">Reference proteome</keyword>
<dbReference type="GO" id="GO:0005524">
    <property type="term" value="F:ATP binding"/>
    <property type="evidence" value="ECO:0007669"/>
    <property type="project" value="UniProtKB-KW"/>
</dbReference>
<dbReference type="InterPro" id="IPR027417">
    <property type="entry name" value="P-loop_NTPase"/>
</dbReference>
<dbReference type="Gene3D" id="3.40.50.300">
    <property type="entry name" value="P-loop containing nucleotide triphosphate hydrolases"/>
    <property type="match status" value="1"/>
</dbReference>
<evidence type="ECO:0000256" key="4">
    <source>
        <dbReference type="ARBA" id="ARBA00022741"/>
    </source>
</evidence>
<dbReference type="GO" id="GO:0052381">
    <property type="term" value="F:tRNA dimethylallyltransferase activity"/>
    <property type="evidence" value="ECO:0007669"/>
    <property type="project" value="TreeGrafter"/>
</dbReference>
<evidence type="ECO:0000256" key="5">
    <source>
        <dbReference type="ARBA" id="ARBA00022840"/>
    </source>
</evidence>
<dbReference type="EMBL" id="JAWXYG010000010">
    <property type="protein sequence ID" value="KAK4260836.1"/>
    <property type="molecule type" value="Genomic_DNA"/>
</dbReference>
<protein>
    <submittedName>
        <fullName evidence="6">Uncharacterized protein</fullName>
    </submittedName>
</protein>
<evidence type="ECO:0000256" key="1">
    <source>
        <dbReference type="ARBA" id="ARBA00005842"/>
    </source>
</evidence>
<comment type="caution">
    <text evidence="6">The sequence shown here is derived from an EMBL/GenBank/DDBJ whole genome shotgun (WGS) entry which is preliminary data.</text>
</comment>
<dbReference type="GO" id="GO:0009691">
    <property type="term" value="P:cytokinin biosynthetic process"/>
    <property type="evidence" value="ECO:0007669"/>
    <property type="project" value="UniProtKB-KW"/>
</dbReference>
<name>A0AAE1J1D9_9FABA</name>
<gene>
    <name evidence="6" type="ORF">QN277_003901</name>
</gene>
<dbReference type="GO" id="GO:0006400">
    <property type="term" value="P:tRNA modification"/>
    <property type="evidence" value="ECO:0007669"/>
    <property type="project" value="TreeGrafter"/>
</dbReference>
<comment type="similarity">
    <text evidence="1">Belongs to the IPP transferase family.</text>
</comment>
<proteinExistence type="inferred from homology"/>
<evidence type="ECO:0000256" key="3">
    <source>
        <dbReference type="ARBA" id="ARBA00022712"/>
    </source>
</evidence>
<keyword evidence="2" id="KW-0808">Transferase</keyword>
<keyword evidence="5" id="KW-0067">ATP-binding</keyword>
<dbReference type="GO" id="GO:0009824">
    <property type="term" value="F:AMP dimethylallyltransferase activity"/>
    <property type="evidence" value="ECO:0007669"/>
    <property type="project" value="TreeGrafter"/>
</dbReference>
<evidence type="ECO:0000313" key="7">
    <source>
        <dbReference type="Proteomes" id="UP001293593"/>
    </source>
</evidence>
<dbReference type="GO" id="GO:0005739">
    <property type="term" value="C:mitochondrion"/>
    <property type="evidence" value="ECO:0007669"/>
    <property type="project" value="TreeGrafter"/>
</dbReference>
<dbReference type="PANTHER" id="PTHR11088">
    <property type="entry name" value="TRNA DIMETHYLALLYLTRANSFERASE"/>
    <property type="match status" value="1"/>
</dbReference>
<keyword evidence="3" id="KW-0203">Cytokinin biosynthesis</keyword>